<comment type="caution">
    <text evidence="4">The sequence shown here is derived from an EMBL/GenBank/DDBJ whole genome shotgun (WGS) entry which is preliminary data.</text>
</comment>
<dbReference type="InterPro" id="IPR041522">
    <property type="entry name" value="CdaR_GGDEF"/>
</dbReference>
<dbReference type="Pfam" id="PF13556">
    <property type="entry name" value="HTH_30"/>
    <property type="match status" value="1"/>
</dbReference>
<name>A0A4R9AEL4_9MICO</name>
<accession>A0A4R9AEL4</accession>
<evidence type="ECO:0000256" key="1">
    <source>
        <dbReference type="ARBA" id="ARBA00006754"/>
    </source>
</evidence>
<dbReference type="PANTHER" id="PTHR33744">
    <property type="entry name" value="CARBOHYDRATE DIACID REGULATOR"/>
    <property type="match status" value="1"/>
</dbReference>
<evidence type="ECO:0000313" key="5">
    <source>
        <dbReference type="Proteomes" id="UP000298170"/>
    </source>
</evidence>
<proteinExistence type="inferred from homology"/>
<reference evidence="4 5" key="1">
    <citation type="submission" date="2019-03" db="EMBL/GenBank/DDBJ databases">
        <title>Genomics of glacier-inhabiting Cryobacterium strains.</title>
        <authorList>
            <person name="Liu Q."/>
            <person name="Xin Y.-H."/>
        </authorList>
    </citation>
    <scope>NUCLEOTIDE SEQUENCE [LARGE SCALE GENOMIC DNA]</scope>
    <source>
        <strain evidence="4 5">Sr39</strain>
    </source>
</reference>
<dbReference type="InterPro" id="IPR025736">
    <property type="entry name" value="PucR_C-HTH_dom"/>
</dbReference>
<evidence type="ECO:0000313" key="4">
    <source>
        <dbReference type="EMBL" id="TFD58985.1"/>
    </source>
</evidence>
<dbReference type="Proteomes" id="UP000298170">
    <property type="component" value="Unassembled WGS sequence"/>
</dbReference>
<dbReference type="InterPro" id="IPR051448">
    <property type="entry name" value="CdaR-like_regulators"/>
</dbReference>
<sequence>MHDGLKREPDGIAITELLGILNGSGLRSASAMTSLRLPLTSPTLFDRWMPPTGPRSGILLAIGVHPGEPECVEILREAAGLGFGSLVVKALGHDVQSLAAMADDLGVALLVADDEIEWRQLEALINAALSTASEAGGSPSTLVVGDLFALANAIAASIGGATSIENLQQNILAYSTLPDQPIDEDRREGILGRQVPDLPENAEQYAALFRAPGALRIAGVPPALDRLAVAVRAGTQALGSIWVVEASGALDADAARALERAADIAALHLLRARSAADLARQQRSELVRRLLEGGEDSRLVVRQLGLDRAGPFTVLAISPRTEGDELRLDRLVDLVAMACQAHQPGAECVLIGNTVYAVFSGVGSETIRVEAAALRLANRAEASLRVPVLASVGTQVASVGEINRSRRDADLVLLIMANDAAQGPVTSARDVRSRLSLLELGQILRDTPRLFSHPAQAVLDLDARSGTAYAATLRTYLDCGRDSARTAALLSVHQNTLRYRLRRVHELFGIDLDNADDTLTLWLSLRVVD</sequence>
<protein>
    <submittedName>
        <fullName evidence="4">PucR family transcriptional regulator</fullName>
    </submittedName>
</protein>
<dbReference type="PANTHER" id="PTHR33744:SF17">
    <property type="entry name" value="CONSERVED PROTEIN"/>
    <property type="match status" value="1"/>
</dbReference>
<evidence type="ECO:0000259" key="3">
    <source>
        <dbReference type="Pfam" id="PF17853"/>
    </source>
</evidence>
<gene>
    <name evidence="4" type="ORF">E3T39_11540</name>
</gene>
<dbReference type="AlphaFoldDB" id="A0A4R9AEL4"/>
<feature type="domain" description="PucR C-terminal helix-turn-helix" evidence="2">
    <location>
        <begin position="470"/>
        <end position="527"/>
    </location>
</feature>
<dbReference type="Pfam" id="PF17853">
    <property type="entry name" value="GGDEF_2"/>
    <property type="match status" value="1"/>
</dbReference>
<evidence type="ECO:0000259" key="2">
    <source>
        <dbReference type="Pfam" id="PF13556"/>
    </source>
</evidence>
<keyword evidence="5" id="KW-1185">Reference proteome</keyword>
<dbReference type="Gene3D" id="1.10.10.2840">
    <property type="entry name" value="PucR C-terminal helix-turn-helix domain"/>
    <property type="match status" value="1"/>
</dbReference>
<comment type="similarity">
    <text evidence="1">Belongs to the CdaR family.</text>
</comment>
<dbReference type="InterPro" id="IPR042070">
    <property type="entry name" value="PucR_C-HTH_sf"/>
</dbReference>
<dbReference type="RefSeq" id="WP_134515408.1">
    <property type="nucleotide sequence ID" value="NZ_SOHJ01000011.1"/>
</dbReference>
<dbReference type="OrthoDB" id="3190266at2"/>
<feature type="domain" description="CdaR GGDEF-like" evidence="3">
    <location>
        <begin position="301"/>
        <end position="413"/>
    </location>
</feature>
<dbReference type="EMBL" id="SOHJ01000011">
    <property type="protein sequence ID" value="TFD58985.1"/>
    <property type="molecule type" value="Genomic_DNA"/>
</dbReference>
<organism evidence="4 5">
    <name type="scientific">Cryobacterium suzukii</name>
    <dbReference type="NCBI Taxonomy" id="1259198"/>
    <lineage>
        <taxon>Bacteria</taxon>
        <taxon>Bacillati</taxon>
        <taxon>Actinomycetota</taxon>
        <taxon>Actinomycetes</taxon>
        <taxon>Micrococcales</taxon>
        <taxon>Microbacteriaceae</taxon>
        <taxon>Cryobacterium</taxon>
    </lineage>
</organism>